<gene>
    <name evidence="1" type="ORF">FOF44_17925</name>
</gene>
<reference evidence="1 2" key="1">
    <citation type="submission" date="2019-07" db="EMBL/GenBank/DDBJ databases">
        <title>The draft genome sequence of Vibrio algivorus M1486.</title>
        <authorList>
            <person name="Meng X."/>
        </authorList>
    </citation>
    <scope>NUCLEOTIDE SEQUENCE [LARGE SCALE GENOMIC DNA]</scope>
    <source>
        <strain evidence="1 2">M1486</strain>
    </source>
</reference>
<dbReference type="RefSeq" id="WP_144389255.1">
    <property type="nucleotide sequence ID" value="NZ_CANNCB010000084.1"/>
</dbReference>
<proteinExistence type="predicted"/>
<dbReference type="EMBL" id="VMKJ01000075">
    <property type="protein sequence ID" value="TVO31581.1"/>
    <property type="molecule type" value="Genomic_DNA"/>
</dbReference>
<dbReference type="Proteomes" id="UP000319828">
    <property type="component" value="Unassembled WGS sequence"/>
</dbReference>
<dbReference type="Pfam" id="PF13988">
    <property type="entry name" value="DUF4225"/>
    <property type="match status" value="1"/>
</dbReference>
<dbReference type="OrthoDB" id="6534834at2"/>
<evidence type="ECO:0000313" key="1">
    <source>
        <dbReference type="EMBL" id="TVO31581.1"/>
    </source>
</evidence>
<protein>
    <submittedName>
        <fullName evidence="1">DUF4225 domain-containing protein</fullName>
    </submittedName>
</protein>
<sequence>MVKKEPDYYDQGVVRKASKDVTMQASIVGSRHIKSGVYRARFIKDVDNWGQCLVNDFNQGKKSKEEVLSAFKKEKRNLMEQATLISTKGIGFIAGTMMVIGSAATCYASAATLCAFAAPVLAHGMNNMYENGKYFWDGDENATGWVRQGYQEAAKAVGFDKKYGDVAYYSADLFMSAKGVFGVSNTLKPLNEARQLSSFKPITPINIHAPLRPNYSWTKYAKAKQFKLFRYSTEDYLKGYQAASKVSLGTEAASDGLTLNSIYQEVRHDN</sequence>
<name>A0A557NT33_9VIBR</name>
<dbReference type="InterPro" id="IPR025320">
    <property type="entry name" value="DUF4225"/>
</dbReference>
<evidence type="ECO:0000313" key="2">
    <source>
        <dbReference type="Proteomes" id="UP000319828"/>
    </source>
</evidence>
<comment type="caution">
    <text evidence="1">The sequence shown here is derived from an EMBL/GenBank/DDBJ whole genome shotgun (WGS) entry which is preliminary data.</text>
</comment>
<accession>A0A557NT33</accession>
<organism evidence="1 2">
    <name type="scientific">Vibrio algivorus</name>
    <dbReference type="NCBI Taxonomy" id="1667024"/>
    <lineage>
        <taxon>Bacteria</taxon>
        <taxon>Pseudomonadati</taxon>
        <taxon>Pseudomonadota</taxon>
        <taxon>Gammaproteobacteria</taxon>
        <taxon>Vibrionales</taxon>
        <taxon>Vibrionaceae</taxon>
        <taxon>Vibrio</taxon>
    </lineage>
</organism>
<dbReference type="AlphaFoldDB" id="A0A557NT33"/>